<dbReference type="Proteomes" id="UP001597417">
    <property type="component" value="Unassembled WGS sequence"/>
</dbReference>
<organism evidence="1 2">
    <name type="scientific">Amycolatopsis pigmentata</name>
    <dbReference type="NCBI Taxonomy" id="450801"/>
    <lineage>
        <taxon>Bacteria</taxon>
        <taxon>Bacillati</taxon>
        <taxon>Actinomycetota</taxon>
        <taxon>Actinomycetes</taxon>
        <taxon>Pseudonocardiales</taxon>
        <taxon>Pseudonocardiaceae</taxon>
        <taxon>Amycolatopsis</taxon>
    </lineage>
</organism>
<gene>
    <name evidence="1" type="ORF">ACFSXZ_30550</name>
</gene>
<accession>A0ABW5G4N3</accession>
<evidence type="ECO:0000313" key="2">
    <source>
        <dbReference type="Proteomes" id="UP001597417"/>
    </source>
</evidence>
<comment type="caution">
    <text evidence="1">The sequence shown here is derived from an EMBL/GenBank/DDBJ whole genome shotgun (WGS) entry which is preliminary data.</text>
</comment>
<protein>
    <submittedName>
        <fullName evidence="1">Uncharacterized protein</fullName>
    </submittedName>
</protein>
<sequence length="122" mass="14182">MTPDRVEEPYLVDDQRSLVGELMLGRWAIYAHEWLPGNADLDTWTATLERLCAAAGVPVEIVTDRRKDMTIAWNRELPPTPEQIHVSVQAIRYYRFTGHTIRPEKVAKTARPDPYARYRPHR</sequence>
<name>A0ABW5G4N3_9PSEU</name>
<reference evidence="2" key="1">
    <citation type="journal article" date="2019" name="Int. J. Syst. Evol. Microbiol.">
        <title>The Global Catalogue of Microorganisms (GCM) 10K type strain sequencing project: providing services to taxonomists for standard genome sequencing and annotation.</title>
        <authorList>
            <consortium name="The Broad Institute Genomics Platform"/>
            <consortium name="The Broad Institute Genome Sequencing Center for Infectious Disease"/>
            <person name="Wu L."/>
            <person name="Ma J."/>
        </authorList>
    </citation>
    <scope>NUCLEOTIDE SEQUENCE [LARGE SCALE GENOMIC DNA]</scope>
    <source>
        <strain evidence="2">CGMCC 4.7645</strain>
    </source>
</reference>
<evidence type="ECO:0000313" key="1">
    <source>
        <dbReference type="EMBL" id="MFD2420677.1"/>
    </source>
</evidence>
<proteinExistence type="predicted"/>
<dbReference type="EMBL" id="JBHUKR010000020">
    <property type="protein sequence ID" value="MFD2420677.1"/>
    <property type="molecule type" value="Genomic_DNA"/>
</dbReference>
<keyword evidence="2" id="KW-1185">Reference proteome</keyword>
<dbReference type="RefSeq" id="WP_378268859.1">
    <property type="nucleotide sequence ID" value="NZ_JBHUKR010000020.1"/>
</dbReference>